<comment type="subcellular location">
    <subcellularLocation>
        <location evidence="1">Membrane</location>
        <topology evidence="1">Multi-pass membrane protein</topology>
    </subcellularLocation>
</comment>
<evidence type="ECO:0000313" key="8">
    <source>
        <dbReference type="Proteomes" id="UP000030762"/>
    </source>
</evidence>
<sequence length="763" mass="84768">MDDLVKGVVYAAGFAATGWSLMKFMLSVPLKVTDGSPDEQAMHLVIKVRSLPEMELFLREVADHTDLVVRVKADSAILHDDDPAKNNGAAYLLVGAASDAVYARYAEVCALRKTNVKGKWVHFEQALATEFGATADGAVAFSSGEKIDLLLFALASLDVFLGDGETHAVFKNGDKLFQTARDKGLITAVFPLHDTTERTHLMESWVKQKSAFTRVPVALVRDYCGNEVGFYFAFLGLYTRYLIYPTVVGLAVALYQAFYGMSNFGSALYALFVAAWAVAFLEGWKRRQSELVWNWGAADSESVVLGSAEKVRDGFDGTLLYDDIDESYYKSFSFGQRLRRYLVTIPILLSAIAAITAFMLAYFQAGEYIRHHVTEENGWTHGLQYVAKLPSAFYAGAVFLIDQHYGALATWLNGYENHRTEMDYTNGLIAKLALFQFVNNFGLLFYITFFVGDFELLQTTLGSLLVMRLLIGNVTETLVPFVMAESTVKAKVGLNAEKDTAVAVVNKVDVEALLPVYEGTFMDYLELFIQFGHVTLFASAYPLASACALANNLVEQRSDAFKILMNHQRNPRSPHNGIGTWQVAFTILSYVAVLTNCTIIGFNSGVLQSIYPTITPFQTLLAVGVGEHIIFALMLGIQAVVPDVPSAVVDGMKREAAAARKKLQIKAEYNRRARLLHKDSSISRSIDENELSEMGQVAEVDGLTTIASDKWRAWVLEEKVRRRVLEKEVQKMTGLYTQWIQAEQAKSKQLQADLEALREKKTE</sequence>
<feature type="transmembrane region" description="Helical" evidence="5">
    <location>
        <begin position="341"/>
        <end position="363"/>
    </location>
</feature>
<evidence type="ECO:0000256" key="2">
    <source>
        <dbReference type="ARBA" id="ARBA00022692"/>
    </source>
</evidence>
<feature type="transmembrane region" description="Helical" evidence="5">
    <location>
        <begin position="241"/>
        <end position="258"/>
    </location>
</feature>
<evidence type="ECO:0000256" key="5">
    <source>
        <dbReference type="SAM" id="Phobius"/>
    </source>
</evidence>
<dbReference type="RefSeq" id="XP_008614262.1">
    <property type="nucleotide sequence ID" value="XM_008616040.1"/>
</dbReference>
<proteinExistence type="predicted"/>
<organism evidence="7 8">
    <name type="scientific">Saprolegnia diclina (strain VS20)</name>
    <dbReference type="NCBI Taxonomy" id="1156394"/>
    <lineage>
        <taxon>Eukaryota</taxon>
        <taxon>Sar</taxon>
        <taxon>Stramenopiles</taxon>
        <taxon>Oomycota</taxon>
        <taxon>Saprolegniomycetes</taxon>
        <taxon>Saprolegniales</taxon>
        <taxon>Saprolegniaceae</taxon>
        <taxon>Saprolegnia</taxon>
    </lineage>
</organism>
<protein>
    <recommendedName>
        <fullName evidence="6">Anoctamin transmembrane domain-containing protein</fullName>
    </recommendedName>
</protein>
<dbReference type="PANTHER" id="PTHR12308:SF73">
    <property type="entry name" value="ANOCTAMIN"/>
    <property type="match status" value="1"/>
</dbReference>
<dbReference type="eggNOG" id="KOG2513">
    <property type="taxonomic scope" value="Eukaryota"/>
</dbReference>
<evidence type="ECO:0000313" key="7">
    <source>
        <dbReference type="EMBL" id="EQC32321.1"/>
    </source>
</evidence>
<dbReference type="AlphaFoldDB" id="T0QC81"/>
<name>T0QC81_SAPDV</name>
<dbReference type="Pfam" id="PF04547">
    <property type="entry name" value="Anoctamin"/>
    <property type="match status" value="1"/>
</dbReference>
<dbReference type="GO" id="GO:0016020">
    <property type="term" value="C:membrane"/>
    <property type="evidence" value="ECO:0007669"/>
    <property type="project" value="UniProtKB-SubCell"/>
</dbReference>
<keyword evidence="2 5" id="KW-0812">Transmembrane</keyword>
<dbReference type="InParanoid" id="T0QC81"/>
<dbReference type="OrthoDB" id="296386at2759"/>
<keyword evidence="8" id="KW-1185">Reference proteome</keyword>
<dbReference type="InterPro" id="IPR049452">
    <property type="entry name" value="Anoctamin_TM"/>
</dbReference>
<reference evidence="7 8" key="1">
    <citation type="submission" date="2012-04" db="EMBL/GenBank/DDBJ databases">
        <title>The Genome Sequence of Saprolegnia declina VS20.</title>
        <authorList>
            <consortium name="The Broad Institute Genome Sequencing Platform"/>
            <person name="Russ C."/>
            <person name="Nusbaum C."/>
            <person name="Tyler B."/>
            <person name="van West P."/>
            <person name="Dieguez-Uribeondo J."/>
            <person name="de Bruijn I."/>
            <person name="Tripathy S."/>
            <person name="Jiang R."/>
            <person name="Young S.K."/>
            <person name="Zeng Q."/>
            <person name="Gargeya S."/>
            <person name="Fitzgerald M."/>
            <person name="Haas B."/>
            <person name="Abouelleil A."/>
            <person name="Alvarado L."/>
            <person name="Arachchi H.M."/>
            <person name="Berlin A."/>
            <person name="Chapman S.B."/>
            <person name="Goldberg J."/>
            <person name="Griggs A."/>
            <person name="Gujja S."/>
            <person name="Hansen M."/>
            <person name="Howarth C."/>
            <person name="Imamovic A."/>
            <person name="Larimer J."/>
            <person name="McCowen C."/>
            <person name="Montmayeur A."/>
            <person name="Murphy C."/>
            <person name="Neiman D."/>
            <person name="Pearson M."/>
            <person name="Priest M."/>
            <person name="Roberts A."/>
            <person name="Saif S."/>
            <person name="Shea T."/>
            <person name="Sisk P."/>
            <person name="Sykes S."/>
            <person name="Wortman J."/>
            <person name="Nusbaum C."/>
            <person name="Birren B."/>
        </authorList>
    </citation>
    <scope>NUCLEOTIDE SEQUENCE [LARGE SCALE GENOMIC DNA]</scope>
    <source>
        <strain evidence="7 8">VS20</strain>
    </source>
</reference>
<evidence type="ECO:0000256" key="3">
    <source>
        <dbReference type="ARBA" id="ARBA00022989"/>
    </source>
</evidence>
<dbReference type="GeneID" id="19950795"/>
<evidence type="ECO:0000259" key="6">
    <source>
        <dbReference type="Pfam" id="PF04547"/>
    </source>
</evidence>
<evidence type="ECO:0000256" key="1">
    <source>
        <dbReference type="ARBA" id="ARBA00004141"/>
    </source>
</evidence>
<feature type="transmembrane region" description="Helical" evidence="5">
    <location>
        <begin position="264"/>
        <end position="281"/>
    </location>
</feature>
<keyword evidence="4 5" id="KW-0472">Membrane</keyword>
<dbReference type="EMBL" id="JH767164">
    <property type="protein sequence ID" value="EQC32321.1"/>
    <property type="molecule type" value="Genomic_DNA"/>
</dbReference>
<feature type="domain" description="Anoctamin transmembrane" evidence="6">
    <location>
        <begin position="220"/>
        <end position="655"/>
    </location>
</feature>
<dbReference type="VEuPathDB" id="FungiDB:SDRG_10068"/>
<accession>T0QC81</accession>
<dbReference type="OMA" id="TRTDFFG"/>
<dbReference type="InterPro" id="IPR007632">
    <property type="entry name" value="Anoctamin"/>
</dbReference>
<dbReference type="Proteomes" id="UP000030762">
    <property type="component" value="Unassembled WGS sequence"/>
</dbReference>
<dbReference type="PANTHER" id="PTHR12308">
    <property type="entry name" value="ANOCTAMIN"/>
    <property type="match status" value="1"/>
</dbReference>
<evidence type="ECO:0000256" key="4">
    <source>
        <dbReference type="ARBA" id="ARBA00023136"/>
    </source>
</evidence>
<gene>
    <name evidence="7" type="ORF">SDRG_10068</name>
</gene>
<keyword evidence="3 5" id="KW-1133">Transmembrane helix</keyword>
<feature type="transmembrane region" description="Helical" evidence="5">
    <location>
        <begin position="432"/>
        <end position="452"/>
    </location>
</feature>
<dbReference type="GO" id="GO:0005254">
    <property type="term" value="F:chloride channel activity"/>
    <property type="evidence" value="ECO:0007669"/>
    <property type="project" value="TreeGrafter"/>
</dbReference>
<feature type="transmembrane region" description="Helical" evidence="5">
    <location>
        <begin position="392"/>
        <end position="412"/>
    </location>
</feature>